<sequence>MKLTKVGAGATVALTLMATAAFAGLRQPAPVAVDLDAQFASGDLITAADAKNDEVFIGCGTRNFDDGVGGVFRFAFCQAADAEGDRVVCNTSNPELVQTIREINDSGYIQFSWTDDGAGNLTCSATGFSTQSFYADKHSKGNQKGNER</sequence>
<dbReference type="AlphaFoldDB" id="A0AAE9ZBC8"/>
<protein>
    <submittedName>
        <fullName evidence="2">Uncharacterized protein</fullName>
    </submittedName>
</protein>
<dbReference type="RefSeq" id="WP_274493347.1">
    <property type="nucleotide sequence ID" value="NZ_CP118166.1"/>
</dbReference>
<keyword evidence="3" id="KW-1185">Reference proteome</keyword>
<dbReference type="EMBL" id="CP118166">
    <property type="protein sequence ID" value="WDI31459.1"/>
    <property type="molecule type" value="Genomic_DNA"/>
</dbReference>
<evidence type="ECO:0000256" key="1">
    <source>
        <dbReference type="SAM" id="SignalP"/>
    </source>
</evidence>
<keyword evidence="1" id="KW-0732">Signal</keyword>
<feature type="signal peptide" evidence="1">
    <location>
        <begin position="1"/>
        <end position="23"/>
    </location>
</feature>
<evidence type="ECO:0000313" key="3">
    <source>
        <dbReference type="Proteomes" id="UP001214043"/>
    </source>
</evidence>
<gene>
    <name evidence="2" type="ORF">PUV54_16025</name>
</gene>
<evidence type="ECO:0000313" key="2">
    <source>
        <dbReference type="EMBL" id="WDI31459.1"/>
    </source>
</evidence>
<dbReference type="Proteomes" id="UP001214043">
    <property type="component" value="Chromosome"/>
</dbReference>
<organism evidence="2 3">
    <name type="scientific">Hyphococcus flavus</name>
    <dbReference type="NCBI Taxonomy" id="1866326"/>
    <lineage>
        <taxon>Bacteria</taxon>
        <taxon>Pseudomonadati</taxon>
        <taxon>Pseudomonadota</taxon>
        <taxon>Alphaproteobacteria</taxon>
        <taxon>Parvularculales</taxon>
        <taxon>Parvularculaceae</taxon>
        <taxon>Hyphococcus</taxon>
    </lineage>
</organism>
<dbReference type="KEGG" id="hfl:PUV54_16025"/>
<proteinExistence type="predicted"/>
<feature type="chain" id="PRO_5041983842" evidence="1">
    <location>
        <begin position="24"/>
        <end position="148"/>
    </location>
</feature>
<reference evidence="2" key="1">
    <citation type="submission" date="2023-02" db="EMBL/GenBank/DDBJ databases">
        <title>Genome sequence of Hyphococcus flavus.</title>
        <authorList>
            <person name="Rong J.-C."/>
            <person name="Zhao Q."/>
            <person name="Yi M."/>
            <person name="Wu J.-Y."/>
        </authorList>
    </citation>
    <scope>NUCLEOTIDE SEQUENCE</scope>
    <source>
        <strain evidence="2">MCCC 1K03223</strain>
    </source>
</reference>
<name>A0AAE9ZBC8_9PROT</name>
<accession>A0AAE9ZBC8</accession>